<protein>
    <submittedName>
        <fullName evidence="1">Uncharacterized protein</fullName>
    </submittedName>
</protein>
<dbReference type="Proteomes" id="UP001208689">
    <property type="component" value="Chromosome"/>
</dbReference>
<proteinExistence type="predicted"/>
<sequence length="377" mass="44034">MKRKNLTIKAIRVLLALEQKPLATYDELSIITGYAKSVVFGIMKQLSSSKDHPSYFYVVGHPNLHALGLEVVDVFVHANSIEQVTNLYKICQAHPYTIVFAPCYGATNGALVQFRIPLNSKSLINDLFSHFKENNVIQDFQILNFGTKSIYTSIDVKFWDFSSFCWNFNWEEWFSFEISESKSEPKTFGKVGTVKSWLKKRDIAILAQLTDDARNKKIDMIKALKQQGYNFTPQTFSRRLKRVKDECISKYRVFMDLASFDLLNCIAILGKGKKKEIQELTQRVSSQQIPFHSVFKSEKNRFFWYLYLPTTHTADLLYHIRPKFSDIKMYYIDQPRSHLFLPWPETFNEEKEDWKVDRQFMVDDVITALIPKDESTD</sequence>
<evidence type="ECO:0000313" key="1">
    <source>
        <dbReference type="EMBL" id="UYP46226.1"/>
    </source>
</evidence>
<accession>A0ABY6HRT8</accession>
<reference evidence="1" key="1">
    <citation type="submission" date="2022-09" db="EMBL/GenBank/DDBJ databases">
        <title>Actin cytoskeleton and complex cell architecture in an #Asgard archaeon.</title>
        <authorList>
            <person name="Ponce Toledo R.I."/>
            <person name="Schleper C."/>
            <person name="Rodrigues Oliveira T."/>
            <person name="Wollweber F."/>
            <person name="Xu J."/>
            <person name="Rittmann S."/>
            <person name="Klingl A."/>
            <person name="Pilhofer M."/>
        </authorList>
    </citation>
    <scope>NUCLEOTIDE SEQUENCE</scope>
    <source>
        <strain evidence="1">B-35</strain>
    </source>
</reference>
<dbReference type="EMBL" id="CP104013">
    <property type="protein sequence ID" value="UYP46226.1"/>
    <property type="molecule type" value="Genomic_DNA"/>
</dbReference>
<organism evidence="1 2">
    <name type="scientific">Candidatus Lokiarchaeum ossiferum</name>
    <dbReference type="NCBI Taxonomy" id="2951803"/>
    <lineage>
        <taxon>Archaea</taxon>
        <taxon>Promethearchaeati</taxon>
        <taxon>Promethearchaeota</taxon>
        <taxon>Promethearchaeia</taxon>
        <taxon>Promethearchaeales</taxon>
        <taxon>Promethearchaeaceae</taxon>
        <taxon>Candidatus Lokiarchaeum</taxon>
    </lineage>
</organism>
<name>A0ABY6HRT8_9ARCH</name>
<keyword evidence="2" id="KW-1185">Reference proteome</keyword>
<gene>
    <name evidence="1" type="ORF">NEF87_002511</name>
</gene>
<evidence type="ECO:0000313" key="2">
    <source>
        <dbReference type="Proteomes" id="UP001208689"/>
    </source>
</evidence>